<proteinExistence type="predicted"/>
<organism evidence="2 3">
    <name type="scientific">Linum tenue</name>
    <dbReference type="NCBI Taxonomy" id="586396"/>
    <lineage>
        <taxon>Eukaryota</taxon>
        <taxon>Viridiplantae</taxon>
        <taxon>Streptophyta</taxon>
        <taxon>Embryophyta</taxon>
        <taxon>Tracheophyta</taxon>
        <taxon>Spermatophyta</taxon>
        <taxon>Magnoliopsida</taxon>
        <taxon>eudicotyledons</taxon>
        <taxon>Gunneridae</taxon>
        <taxon>Pentapetalae</taxon>
        <taxon>rosids</taxon>
        <taxon>fabids</taxon>
        <taxon>Malpighiales</taxon>
        <taxon>Linaceae</taxon>
        <taxon>Linum</taxon>
    </lineage>
</organism>
<reference evidence="2" key="1">
    <citation type="submission" date="2022-08" db="EMBL/GenBank/DDBJ databases">
        <authorList>
            <person name="Gutierrez-Valencia J."/>
        </authorList>
    </citation>
    <scope>NUCLEOTIDE SEQUENCE</scope>
</reference>
<keyword evidence="3" id="KW-1185">Reference proteome</keyword>
<evidence type="ECO:0000313" key="2">
    <source>
        <dbReference type="EMBL" id="CAI0465171.1"/>
    </source>
</evidence>
<dbReference type="EMBL" id="CAMGYJ010000008">
    <property type="protein sequence ID" value="CAI0465171.1"/>
    <property type="molecule type" value="Genomic_DNA"/>
</dbReference>
<dbReference type="Pfam" id="PF13966">
    <property type="entry name" value="zf-RVT"/>
    <property type="match status" value="1"/>
</dbReference>
<feature type="domain" description="Reverse transcriptase zinc-binding" evidence="1">
    <location>
        <begin position="26"/>
        <end position="122"/>
    </location>
</feature>
<dbReference type="InterPro" id="IPR026960">
    <property type="entry name" value="RVT-Znf"/>
</dbReference>
<accession>A0AAV0P496</accession>
<evidence type="ECO:0000259" key="1">
    <source>
        <dbReference type="Pfam" id="PF13966"/>
    </source>
</evidence>
<dbReference type="Proteomes" id="UP001154282">
    <property type="component" value="Unassembled WGS sequence"/>
</dbReference>
<comment type="caution">
    <text evidence="2">The sequence shown here is derived from an EMBL/GenBank/DDBJ whole genome shotgun (WGS) entry which is preliminary data.</text>
</comment>
<protein>
    <recommendedName>
        <fullName evidence="1">Reverse transcriptase zinc-binding domain-containing protein</fullName>
    </recommendedName>
</protein>
<dbReference type="AlphaFoldDB" id="A0AAV0P496"/>
<gene>
    <name evidence="2" type="ORF">LITE_LOCUS36486</name>
</gene>
<sequence>MIQGIPLACQRITDKLIWHYEASGQFSVKSAYYLASNLQGRSYSSKHQASFMDHSLWNWVWNRKVPPKLLFFSWKGIHRILPTREALVGRGLDLIPICSVCGRKEETIEHLFFTCLVARKLWRLLGFQELWRRAEKRSFTGFIRNTLSKTNGSDSDYVILQVICLFWRLWKNRCMVVFQFEQLSLDVLAHQWSHQVKEVEQALLSPTPEPRLSASLPVQVESLGLQLGGMKQLVIPMCWKP</sequence>
<evidence type="ECO:0000313" key="3">
    <source>
        <dbReference type="Proteomes" id="UP001154282"/>
    </source>
</evidence>
<name>A0AAV0P496_9ROSI</name>